<name>A0A2A4YRQ8_9PROT</name>
<organism evidence="1">
    <name type="scientific">OCS116 cluster bacterium</name>
    <dbReference type="NCBI Taxonomy" id="2030921"/>
    <lineage>
        <taxon>Bacteria</taxon>
        <taxon>Pseudomonadati</taxon>
        <taxon>Pseudomonadota</taxon>
        <taxon>Alphaproteobacteria</taxon>
        <taxon>OCS116 cluster</taxon>
    </lineage>
</organism>
<dbReference type="AlphaFoldDB" id="A0A2A4YRQ8"/>
<gene>
    <name evidence="1" type="ORF">COB13_15565</name>
</gene>
<protein>
    <recommendedName>
        <fullName evidence="2">SnoaL-like domain-containing protein</fullName>
    </recommendedName>
</protein>
<reference evidence="1" key="2">
    <citation type="journal article" date="2018" name="ISME J.">
        <title>A dynamic microbial community with high functional redundancy inhabits the cold, oxic subseafloor aquifer.</title>
        <authorList>
            <person name="Tully B.J."/>
            <person name="Wheat C.G."/>
            <person name="Glazer B.T."/>
            <person name="Huber J.A."/>
        </authorList>
    </citation>
    <scope>NUCLEOTIDE SEQUENCE</scope>
    <source>
        <strain evidence="1">NORP83</strain>
    </source>
</reference>
<dbReference type="EMBL" id="NVUS01000029">
    <property type="protein sequence ID" value="PCI97483.1"/>
    <property type="molecule type" value="Genomic_DNA"/>
</dbReference>
<accession>A0A2A4YRQ8</accession>
<reference key="1">
    <citation type="submission" date="2017-08" db="EMBL/GenBank/DDBJ databases">
        <title>A dynamic microbial community with high functional redundancy inhabits the cold, oxic subseafloor aquifer.</title>
        <authorList>
            <person name="Tully B.J."/>
            <person name="Wheat C.G."/>
            <person name="Glazer B.T."/>
            <person name="Huber J.A."/>
        </authorList>
    </citation>
    <scope>NUCLEOTIDE SEQUENCE [LARGE SCALE GENOMIC DNA]</scope>
</reference>
<sequence>MSHNSKIIDYFYREFKDCNIDKIYSVVSPDFACYVNGGEKLSYEKLAERMGHTKNGATVTGEDMVSGDDIHFSAEFEVQTIDGRGEMKSAFGFIEAKLCRGLIESLNIHYHASDVEVEEFRDLIKNNASVMV</sequence>
<evidence type="ECO:0000313" key="1">
    <source>
        <dbReference type="EMBL" id="PCI97483.1"/>
    </source>
</evidence>
<proteinExistence type="predicted"/>
<comment type="caution">
    <text evidence="1">The sequence shown here is derived from an EMBL/GenBank/DDBJ whole genome shotgun (WGS) entry which is preliminary data.</text>
</comment>
<evidence type="ECO:0008006" key="2">
    <source>
        <dbReference type="Google" id="ProtNLM"/>
    </source>
</evidence>